<dbReference type="SUPFAM" id="SSF51735">
    <property type="entry name" value="NAD(P)-binding Rossmann-fold domains"/>
    <property type="match status" value="1"/>
</dbReference>
<dbReference type="CDD" id="cd05233">
    <property type="entry name" value="SDR_c"/>
    <property type="match status" value="1"/>
</dbReference>
<dbReference type="Pfam" id="PF13561">
    <property type="entry name" value="adh_short_C2"/>
    <property type="match status" value="1"/>
</dbReference>
<dbReference type="PRINTS" id="PR00081">
    <property type="entry name" value="GDHRDH"/>
</dbReference>
<dbReference type="PANTHER" id="PTHR43639">
    <property type="entry name" value="OXIDOREDUCTASE, SHORT-CHAIN DEHYDROGENASE/REDUCTASE FAMILY (AFU_ORTHOLOGUE AFUA_5G02870)"/>
    <property type="match status" value="1"/>
</dbReference>
<accession>A0A9P4R5B3</accession>
<dbReference type="InterPro" id="IPR002347">
    <property type="entry name" value="SDR_fam"/>
</dbReference>
<gene>
    <name evidence="3" type="ORF">EJ04DRAFT_485409</name>
</gene>
<dbReference type="EMBL" id="ML996106">
    <property type="protein sequence ID" value="KAF2739059.1"/>
    <property type="molecule type" value="Genomic_DNA"/>
</dbReference>
<evidence type="ECO:0000313" key="4">
    <source>
        <dbReference type="Proteomes" id="UP000799444"/>
    </source>
</evidence>
<dbReference type="GO" id="GO:0016491">
    <property type="term" value="F:oxidoreductase activity"/>
    <property type="evidence" value="ECO:0007669"/>
    <property type="project" value="UniProtKB-KW"/>
</dbReference>
<keyword evidence="2" id="KW-0560">Oxidoreductase</keyword>
<dbReference type="PANTHER" id="PTHR43639:SF1">
    <property type="entry name" value="SHORT-CHAIN DEHYDROGENASE_REDUCTASE FAMILY PROTEIN"/>
    <property type="match status" value="1"/>
</dbReference>
<keyword evidence="4" id="KW-1185">Reference proteome</keyword>
<comment type="similarity">
    <text evidence="1">Belongs to the short-chain dehydrogenases/reductases (SDR) family.</text>
</comment>
<evidence type="ECO:0000256" key="2">
    <source>
        <dbReference type="ARBA" id="ARBA00023002"/>
    </source>
</evidence>
<dbReference type="Proteomes" id="UP000799444">
    <property type="component" value="Unassembled WGS sequence"/>
</dbReference>
<organism evidence="3 4">
    <name type="scientific">Polyplosphaeria fusca</name>
    <dbReference type="NCBI Taxonomy" id="682080"/>
    <lineage>
        <taxon>Eukaryota</taxon>
        <taxon>Fungi</taxon>
        <taxon>Dikarya</taxon>
        <taxon>Ascomycota</taxon>
        <taxon>Pezizomycotina</taxon>
        <taxon>Dothideomycetes</taxon>
        <taxon>Pleosporomycetidae</taxon>
        <taxon>Pleosporales</taxon>
        <taxon>Tetraplosphaeriaceae</taxon>
        <taxon>Polyplosphaeria</taxon>
    </lineage>
</organism>
<proteinExistence type="inferred from homology"/>
<dbReference type="InterPro" id="IPR036291">
    <property type="entry name" value="NAD(P)-bd_dom_sf"/>
</dbReference>
<reference evidence="3" key="1">
    <citation type="journal article" date="2020" name="Stud. Mycol.">
        <title>101 Dothideomycetes genomes: a test case for predicting lifestyles and emergence of pathogens.</title>
        <authorList>
            <person name="Haridas S."/>
            <person name="Albert R."/>
            <person name="Binder M."/>
            <person name="Bloem J."/>
            <person name="Labutti K."/>
            <person name="Salamov A."/>
            <person name="Andreopoulos B."/>
            <person name="Baker S."/>
            <person name="Barry K."/>
            <person name="Bills G."/>
            <person name="Bluhm B."/>
            <person name="Cannon C."/>
            <person name="Castanera R."/>
            <person name="Culley D."/>
            <person name="Daum C."/>
            <person name="Ezra D."/>
            <person name="Gonzalez J."/>
            <person name="Henrissat B."/>
            <person name="Kuo A."/>
            <person name="Liang C."/>
            <person name="Lipzen A."/>
            <person name="Lutzoni F."/>
            <person name="Magnuson J."/>
            <person name="Mondo S."/>
            <person name="Nolan M."/>
            <person name="Ohm R."/>
            <person name="Pangilinan J."/>
            <person name="Park H.-J."/>
            <person name="Ramirez L."/>
            <person name="Alfaro M."/>
            <person name="Sun H."/>
            <person name="Tritt A."/>
            <person name="Yoshinaga Y."/>
            <person name="Zwiers L.-H."/>
            <person name="Turgeon B."/>
            <person name="Goodwin S."/>
            <person name="Spatafora J."/>
            <person name="Crous P."/>
            <person name="Grigoriev I."/>
        </authorList>
    </citation>
    <scope>NUCLEOTIDE SEQUENCE</scope>
    <source>
        <strain evidence="3">CBS 125425</strain>
    </source>
</reference>
<protein>
    <submittedName>
        <fullName evidence="3">NAD(P)-binding protein</fullName>
    </submittedName>
</protein>
<sequence length="295" mass="31135">MAEYRPAAPKVQEQDLRGKNALVTGATKGIGRAIALDLSTRGCSLLGTYSSPESAHNFDTLSHTIANLYRGPASTAPAHSHIRSSTQPKLQGIVADITSLATIDDITKILDRDFGGKLDILIFNATINLRPKLGTAAEADVSRLLAGNLQWPIMLVESLVRQGMFNNNARVVVISSDRVRCPSPGSSIFNATKAGLEALSRSWAVELPLSFPGTTVNAVSVGLTDTPGLRSFPPAAVEALSKQMVPKVKVVQGGRMGYPEDVADVVGWLVNEKSRWITGSVVAANGGGEYIGGSS</sequence>
<dbReference type="Gene3D" id="3.40.50.720">
    <property type="entry name" value="NAD(P)-binding Rossmann-like Domain"/>
    <property type="match status" value="1"/>
</dbReference>
<comment type="caution">
    <text evidence="3">The sequence shown here is derived from an EMBL/GenBank/DDBJ whole genome shotgun (WGS) entry which is preliminary data.</text>
</comment>
<evidence type="ECO:0000256" key="1">
    <source>
        <dbReference type="ARBA" id="ARBA00006484"/>
    </source>
</evidence>
<dbReference type="OrthoDB" id="47007at2759"/>
<name>A0A9P4R5B3_9PLEO</name>
<evidence type="ECO:0000313" key="3">
    <source>
        <dbReference type="EMBL" id="KAF2739059.1"/>
    </source>
</evidence>
<dbReference type="AlphaFoldDB" id="A0A9P4R5B3"/>